<feature type="region of interest" description="Disordered" evidence="1">
    <location>
        <begin position="1"/>
        <end position="21"/>
    </location>
</feature>
<gene>
    <name evidence="2" type="ORF">ONT23_17265</name>
</gene>
<dbReference type="RefSeq" id="WP_264956733.1">
    <property type="nucleotide sequence ID" value="NZ_JAPDVH010000004.1"/>
</dbReference>
<feature type="region of interest" description="Disordered" evidence="1">
    <location>
        <begin position="92"/>
        <end position="111"/>
    </location>
</feature>
<accession>A0AAW5UXP8</accession>
<feature type="compositionally biased region" description="Basic and acidic residues" evidence="1">
    <location>
        <begin position="1"/>
        <end position="13"/>
    </location>
</feature>
<dbReference type="InterPro" id="IPR036388">
    <property type="entry name" value="WH-like_DNA-bd_sf"/>
</dbReference>
<evidence type="ECO:0000313" key="3">
    <source>
        <dbReference type="Proteomes" id="UP001209168"/>
    </source>
</evidence>
<dbReference type="AlphaFoldDB" id="A0AAW5UXP8"/>
<evidence type="ECO:0000256" key="1">
    <source>
        <dbReference type="SAM" id="MobiDB-lite"/>
    </source>
</evidence>
<protein>
    <submittedName>
        <fullName evidence="2">Sigma-70 region 4 domain-containing protein</fullName>
    </submittedName>
</protein>
<dbReference type="Gene3D" id="1.10.10.10">
    <property type="entry name" value="Winged helix-like DNA-binding domain superfamily/Winged helix DNA-binding domain"/>
    <property type="match status" value="1"/>
</dbReference>
<proteinExistence type="predicted"/>
<reference evidence="2" key="1">
    <citation type="submission" date="2022-11" db="EMBL/GenBank/DDBJ databases">
        <title>Genomic repertoires linked with pathogenic potency of arthritogenic Prevotella copri isolated from the gut of rheumatoid arthritis patients.</title>
        <authorList>
            <person name="Nii T."/>
            <person name="Maeda Y."/>
            <person name="Motooka D."/>
            <person name="Naito M."/>
            <person name="Matsumoto Y."/>
            <person name="Ogawa T."/>
            <person name="Oguro-Igashira E."/>
            <person name="Kishikawa T."/>
            <person name="Yamashita M."/>
            <person name="Koizumi S."/>
            <person name="Kurakawa T."/>
            <person name="Okumura R."/>
            <person name="Kayama H."/>
            <person name="Murakami M."/>
            <person name="Sakaguchi T."/>
            <person name="Das B."/>
            <person name="Nakamura S."/>
            <person name="Okada Y."/>
            <person name="Kumanogoh A."/>
            <person name="Takeda K."/>
        </authorList>
    </citation>
    <scope>NUCLEOTIDE SEQUENCE</scope>
    <source>
        <strain evidence="2">H012_8</strain>
    </source>
</reference>
<dbReference type="Proteomes" id="UP001209168">
    <property type="component" value="Unassembled WGS sequence"/>
</dbReference>
<dbReference type="EMBL" id="JAPDVH010000004">
    <property type="protein sequence ID" value="MCW4157231.1"/>
    <property type="molecule type" value="Genomic_DNA"/>
</dbReference>
<comment type="caution">
    <text evidence="2">The sequence shown here is derived from an EMBL/GenBank/DDBJ whole genome shotgun (WGS) entry which is preliminary data.</text>
</comment>
<organism evidence="2 3">
    <name type="scientific">Segatella copri</name>
    <dbReference type="NCBI Taxonomy" id="165179"/>
    <lineage>
        <taxon>Bacteria</taxon>
        <taxon>Pseudomonadati</taxon>
        <taxon>Bacteroidota</taxon>
        <taxon>Bacteroidia</taxon>
        <taxon>Bacteroidales</taxon>
        <taxon>Prevotellaceae</taxon>
        <taxon>Segatella</taxon>
    </lineage>
</organism>
<sequence>MNDHVPEEDRVDRGGQSINELAAKTGLSRRTIMRYTSRTREEYLADARARREEIWAYHYEDGHSWSETARHFGRSVSAVKARAHRVDLDRAREAEEAARGPMLPFDDKDAA</sequence>
<evidence type="ECO:0000313" key="2">
    <source>
        <dbReference type="EMBL" id="MCW4157231.1"/>
    </source>
</evidence>
<name>A0AAW5UXP8_9BACT</name>